<keyword evidence="2" id="KW-1185">Reference proteome</keyword>
<dbReference type="Proteomes" id="UP000824533">
    <property type="component" value="Linkage Group LG03"/>
</dbReference>
<name>A0ACC1DEY2_9NEOP</name>
<organism evidence="1 2">
    <name type="scientific">Dendrolimus kikuchii</name>
    <dbReference type="NCBI Taxonomy" id="765133"/>
    <lineage>
        <taxon>Eukaryota</taxon>
        <taxon>Metazoa</taxon>
        <taxon>Ecdysozoa</taxon>
        <taxon>Arthropoda</taxon>
        <taxon>Hexapoda</taxon>
        <taxon>Insecta</taxon>
        <taxon>Pterygota</taxon>
        <taxon>Neoptera</taxon>
        <taxon>Endopterygota</taxon>
        <taxon>Lepidoptera</taxon>
        <taxon>Glossata</taxon>
        <taxon>Ditrysia</taxon>
        <taxon>Bombycoidea</taxon>
        <taxon>Lasiocampidae</taxon>
        <taxon>Dendrolimus</taxon>
    </lineage>
</organism>
<proteinExistence type="predicted"/>
<reference evidence="1 2" key="1">
    <citation type="journal article" date="2021" name="Front. Genet.">
        <title>Chromosome-Level Genome Assembly Reveals Significant Gene Expansion in the Toll and IMD Signaling Pathways of Dendrolimus kikuchii.</title>
        <authorList>
            <person name="Zhou J."/>
            <person name="Wu P."/>
            <person name="Xiong Z."/>
            <person name="Liu N."/>
            <person name="Zhao N."/>
            <person name="Ji M."/>
            <person name="Qiu Y."/>
            <person name="Yang B."/>
        </authorList>
    </citation>
    <scope>NUCLEOTIDE SEQUENCE [LARGE SCALE GENOMIC DNA]</scope>
    <source>
        <strain evidence="1">Ann1</strain>
    </source>
</reference>
<comment type="caution">
    <text evidence="1">The sequence shown here is derived from an EMBL/GenBank/DDBJ whole genome shotgun (WGS) entry which is preliminary data.</text>
</comment>
<protein>
    <submittedName>
        <fullName evidence="1">Uncharacterized protein</fullName>
    </submittedName>
</protein>
<accession>A0ACC1DEY2</accession>
<evidence type="ECO:0000313" key="2">
    <source>
        <dbReference type="Proteomes" id="UP000824533"/>
    </source>
</evidence>
<evidence type="ECO:0000313" key="1">
    <source>
        <dbReference type="EMBL" id="KAJ0182430.1"/>
    </source>
</evidence>
<sequence length="225" mass="24867">MSESEMLNEQKKDTYSTTRPLRDLNPGPPAPKAGIIPLDQEATVVCLEYVTRKQMRRKSWAISLLKAIHCRHRLEWSECSPRASRMPQPDCRKDGEEMFNENQIEMSQFPNLAMQSTTVVLLACLVAVVVAEAHYEHNPSVDEVREALYGVPEHDHSPREKRGLLLLKKKLLLGALGLKAAKIGALGAAGVAGAVALKSKSGPPTKHVEIYGPPPHYVEVESWSG</sequence>
<gene>
    <name evidence="1" type="ORF">K1T71_001799</name>
</gene>
<dbReference type="EMBL" id="CM034389">
    <property type="protein sequence ID" value="KAJ0182430.1"/>
    <property type="molecule type" value="Genomic_DNA"/>
</dbReference>